<evidence type="ECO:0000313" key="2">
    <source>
        <dbReference type="EMBL" id="CAE6525192.1"/>
    </source>
</evidence>
<name>A0A8H3HNI1_9AGAM</name>
<feature type="transmembrane region" description="Helical" evidence="1">
    <location>
        <begin position="367"/>
        <end position="388"/>
    </location>
</feature>
<keyword evidence="1" id="KW-1133">Transmembrane helix</keyword>
<gene>
    <name evidence="2" type="ORF">RDB_LOCUS123107</name>
</gene>
<dbReference type="Proteomes" id="UP000663850">
    <property type="component" value="Unassembled WGS sequence"/>
</dbReference>
<organism evidence="2 3">
    <name type="scientific">Rhizoctonia solani</name>
    <dbReference type="NCBI Taxonomy" id="456999"/>
    <lineage>
        <taxon>Eukaryota</taxon>
        <taxon>Fungi</taxon>
        <taxon>Dikarya</taxon>
        <taxon>Basidiomycota</taxon>
        <taxon>Agaricomycotina</taxon>
        <taxon>Agaricomycetes</taxon>
        <taxon>Cantharellales</taxon>
        <taxon>Ceratobasidiaceae</taxon>
        <taxon>Rhizoctonia</taxon>
    </lineage>
</organism>
<feature type="transmembrane region" description="Helical" evidence="1">
    <location>
        <begin position="290"/>
        <end position="309"/>
    </location>
</feature>
<dbReference type="AlphaFoldDB" id="A0A8H3HNI1"/>
<sequence>MPVYSTPAPSKEDYAQHFVLHGPQVGPLCDFSITPNGVHLLLATDNSIAVVDTRIGSIHVIVNTGPTSRLTTATWLSDDSSIVGCHDGHLFVACFQPATMFGSPSVTIGYAFQDLNLSVRHLCYNRNSELLAVGYERGVSIWCRMPTAWRIVDRFSIPVQVGISGIHTMQFVSDSNQMLFVGGGFGHAVWSGRDQVVFFTANTLVCHIGSSAVSADGKFLVVGALNQRVHVWPVTSDGLSSGAMTDSGLVVAGSRVGELAFVQTNSAHAFNMYFERNLSTVGLLSHHDRLYVAFMGPLGYVIVIAYSRTRGALQVFERLRNAFTPGGTHSVINIDIHQLPHMSLRNLLCRTGRTDFTMVYPGRGYNYITLAFYVLVSFAICHGLFYLITHCEFYIGIMMFYHTTGLRLCLYDAYHDLACLATRLPLLLGEYLVIQPLAAARHLQQSLWNWMVHTLCMIVHLTLDGFGPLGSVFQNWIVHTVCTIVHMSERHGLRSTIQAWILVGLEKFVHVLTVLMEFIGNDSNAN</sequence>
<protein>
    <submittedName>
        <fullName evidence="2">Uncharacterized protein</fullName>
    </submittedName>
</protein>
<proteinExistence type="predicted"/>
<reference evidence="2" key="1">
    <citation type="submission" date="2021-01" db="EMBL/GenBank/DDBJ databases">
        <authorList>
            <person name="Kaushik A."/>
        </authorList>
    </citation>
    <scope>NUCLEOTIDE SEQUENCE</scope>
    <source>
        <strain evidence="2">Type strain: AG8-Rh-89/</strain>
    </source>
</reference>
<keyword evidence="1" id="KW-0472">Membrane</keyword>
<keyword evidence="1" id="KW-0812">Transmembrane</keyword>
<accession>A0A8H3HNI1</accession>
<dbReference type="SUPFAM" id="SSF50978">
    <property type="entry name" value="WD40 repeat-like"/>
    <property type="match status" value="1"/>
</dbReference>
<dbReference type="InterPro" id="IPR036322">
    <property type="entry name" value="WD40_repeat_dom_sf"/>
</dbReference>
<evidence type="ECO:0000313" key="3">
    <source>
        <dbReference type="Proteomes" id="UP000663850"/>
    </source>
</evidence>
<dbReference type="Gene3D" id="2.130.10.10">
    <property type="entry name" value="YVTN repeat-like/Quinoprotein amine dehydrogenase"/>
    <property type="match status" value="1"/>
</dbReference>
<dbReference type="EMBL" id="CAJMWZ010006614">
    <property type="protein sequence ID" value="CAE6525192.1"/>
    <property type="molecule type" value="Genomic_DNA"/>
</dbReference>
<dbReference type="InterPro" id="IPR015943">
    <property type="entry name" value="WD40/YVTN_repeat-like_dom_sf"/>
</dbReference>
<evidence type="ECO:0000256" key="1">
    <source>
        <dbReference type="SAM" id="Phobius"/>
    </source>
</evidence>
<comment type="caution">
    <text evidence="2">The sequence shown here is derived from an EMBL/GenBank/DDBJ whole genome shotgun (WGS) entry which is preliminary data.</text>
</comment>